<evidence type="ECO:0000313" key="2">
    <source>
        <dbReference type="EMBL" id="QGT79598.1"/>
    </source>
</evidence>
<dbReference type="Gene3D" id="3.40.50.1110">
    <property type="entry name" value="SGNH hydrolase"/>
    <property type="match status" value="1"/>
</dbReference>
<dbReference type="EMBL" id="CP046415">
    <property type="protein sequence ID" value="QGT79598.1"/>
    <property type="molecule type" value="Genomic_DNA"/>
</dbReference>
<dbReference type="InterPro" id="IPR036514">
    <property type="entry name" value="SGNH_hydro_sf"/>
</dbReference>
<dbReference type="Proteomes" id="UP000427716">
    <property type="component" value="Chromosome"/>
</dbReference>
<keyword evidence="3" id="KW-1185">Reference proteome</keyword>
<evidence type="ECO:0000313" key="3">
    <source>
        <dbReference type="Proteomes" id="UP000427716"/>
    </source>
</evidence>
<dbReference type="GO" id="GO:0016788">
    <property type="term" value="F:hydrolase activity, acting on ester bonds"/>
    <property type="evidence" value="ECO:0007669"/>
    <property type="project" value="UniProtKB-ARBA"/>
</dbReference>
<dbReference type="PANTHER" id="PTHR30383">
    <property type="entry name" value="THIOESTERASE 1/PROTEASE 1/LYSOPHOSPHOLIPASE L1"/>
    <property type="match status" value="1"/>
</dbReference>
<reference evidence="2 3" key="1">
    <citation type="submission" date="2019-11" db="EMBL/GenBank/DDBJ databases">
        <authorList>
            <person name="Zhang J."/>
            <person name="Sun C."/>
        </authorList>
    </citation>
    <scope>NUCLEOTIDE SEQUENCE [LARGE SCALE GENOMIC DNA]</scope>
    <source>
        <strain evidence="3">sp2</strain>
    </source>
</reference>
<name>A0A6I6D421_9GAMM</name>
<dbReference type="AlphaFoldDB" id="A0A6I6D421"/>
<protein>
    <recommendedName>
        <fullName evidence="1">SGNH hydrolase-type esterase domain-containing protein</fullName>
    </recommendedName>
</protein>
<gene>
    <name evidence="2" type="ORF">GM160_07435</name>
</gene>
<feature type="domain" description="SGNH hydrolase-type esterase" evidence="1">
    <location>
        <begin position="5"/>
        <end position="178"/>
    </location>
</feature>
<dbReference type="Pfam" id="PF13472">
    <property type="entry name" value="Lipase_GDSL_2"/>
    <property type="match status" value="1"/>
</dbReference>
<proteinExistence type="predicted"/>
<organism evidence="2 3">
    <name type="scientific">Guyparkeria halophila</name>
    <dbReference type="NCBI Taxonomy" id="47960"/>
    <lineage>
        <taxon>Bacteria</taxon>
        <taxon>Pseudomonadati</taxon>
        <taxon>Pseudomonadota</taxon>
        <taxon>Gammaproteobacteria</taxon>
        <taxon>Chromatiales</taxon>
        <taxon>Thioalkalibacteraceae</taxon>
        <taxon>Guyparkeria</taxon>
    </lineage>
</organism>
<dbReference type="InterPro" id="IPR051532">
    <property type="entry name" value="Ester_Hydrolysis_Enzymes"/>
</dbReference>
<dbReference type="KEGG" id="ghl:GM160_07435"/>
<dbReference type="InterPro" id="IPR013830">
    <property type="entry name" value="SGNH_hydro"/>
</dbReference>
<dbReference type="SUPFAM" id="SSF52266">
    <property type="entry name" value="SGNH hydrolase"/>
    <property type="match status" value="1"/>
</dbReference>
<sequence length="192" mass="20923">MRICFVGDSLVNGTGDESVLGWVGRLCRDAHGQGVPVTSYNLGVRRDTSRDLWRRLEAECTPRLPAECDGRIVLSCGVNDTTWEGGETRLPFEESVTNLDAMLAFASRYPCLVVGPPPVDDDGHNGRIGHLSDAFAERCGERGVTFIDLFGPLVDDASYRIAVRAGDGAHPDSRGYERLAAVVGANPGWWFR</sequence>
<accession>A0A6I6D421</accession>
<evidence type="ECO:0000259" key="1">
    <source>
        <dbReference type="Pfam" id="PF13472"/>
    </source>
</evidence>